<accession>A0A2T2NEP2</accession>
<dbReference type="Pfam" id="PF12351">
    <property type="entry name" value="Fig1"/>
    <property type="match status" value="1"/>
</dbReference>
<keyword evidence="1" id="KW-0812">Transmembrane</keyword>
<feature type="transmembrane region" description="Helical" evidence="1">
    <location>
        <begin position="20"/>
        <end position="41"/>
    </location>
</feature>
<reference evidence="2 3" key="1">
    <citation type="journal article" date="2018" name="Front. Microbiol.">
        <title>Genome-Wide Analysis of Corynespora cassiicola Leaf Fall Disease Putative Effectors.</title>
        <authorList>
            <person name="Lopez D."/>
            <person name="Ribeiro S."/>
            <person name="Label P."/>
            <person name="Fumanal B."/>
            <person name="Venisse J.S."/>
            <person name="Kohler A."/>
            <person name="de Oliveira R.R."/>
            <person name="Labutti K."/>
            <person name="Lipzen A."/>
            <person name="Lail K."/>
            <person name="Bauer D."/>
            <person name="Ohm R.A."/>
            <person name="Barry K.W."/>
            <person name="Spatafora J."/>
            <person name="Grigoriev I.V."/>
            <person name="Martin F.M."/>
            <person name="Pujade-Renaud V."/>
        </authorList>
    </citation>
    <scope>NUCLEOTIDE SEQUENCE [LARGE SCALE GENOMIC DNA]</scope>
    <source>
        <strain evidence="2 3">Philippines</strain>
    </source>
</reference>
<dbReference type="InterPro" id="IPR033481">
    <property type="entry name" value="Dni1/Fig1"/>
</dbReference>
<dbReference type="STRING" id="1448308.A0A2T2NEP2"/>
<name>A0A2T2NEP2_CORCC</name>
<dbReference type="EMBL" id="KZ678139">
    <property type="protein sequence ID" value="PSN63716.1"/>
    <property type="molecule type" value="Genomic_DNA"/>
</dbReference>
<keyword evidence="3" id="KW-1185">Reference proteome</keyword>
<evidence type="ECO:0008006" key="4">
    <source>
        <dbReference type="Google" id="ProtNLM"/>
    </source>
</evidence>
<dbReference type="GO" id="GO:0000747">
    <property type="term" value="P:conjugation with cellular fusion"/>
    <property type="evidence" value="ECO:0007669"/>
    <property type="project" value="TreeGrafter"/>
</dbReference>
<organism evidence="2 3">
    <name type="scientific">Corynespora cassiicola Philippines</name>
    <dbReference type="NCBI Taxonomy" id="1448308"/>
    <lineage>
        <taxon>Eukaryota</taxon>
        <taxon>Fungi</taxon>
        <taxon>Dikarya</taxon>
        <taxon>Ascomycota</taxon>
        <taxon>Pezizomycotina</taxon>
        <taxon>Dothideomycetes</taxon>
        <taxon>Pleosporomycetidae</taxon>
        <taxon>Pleosporales</taxon>
        <taxon>Corynesporascaceae</taxon>
        <taxon>Corynespora</taxon>
    </lineage>
</organism>
<dbReference type="GO" id="GO:0043332">
    <property type="term" value="C:mating projection tip"/>
    <property type="evidence" value="ECO:0007669"/>
    <property type="project" value="TreeGrafter"/>
</dbReference>
<protein>
    <recommendedName>
        <fullName evidence="4">Membrane fusion mating protein FIG1</fullName>
    </recommendedName>
</protein>
<gene>
    <name evidence="2" type="ORF">BS50DRAFT_623427</name>
</gene>
<feature type="transmembrane region" description="Helical" evidence="1">
    <location>
        <begin position="243"/>
        <end position="266"/>
    </location>
</feature>
<evidence type="ECO:0000313" key="3">
    <source>
        <dbReference type="Proteomes" id="UP000240883"/>
    </source>
</evidence>
<sequence length="289" mass="31340">MNLRSFYKKSWIYEHIGFHYLIIVAVALAAVFSIILLAGAGSNSLGASVFLVQFGYSTPEATQNDYFGPWENITRSALKLSSQSKLRIRVGYFGVCGSGDDQGQWICKGSVSSLMATRRFTDPLGIAKMAEDAKSEVFFPGLLLASTGLAFIAVILLIRYPGWQAGWQEEIKEDTGSDVSTKIEPYPFNNLILSCLSATALGAIFTLTSALWQHTAAATAATLLEISAVSAVKASVGNTGMALGWLAFVFWLTSFIMVSMSIWAIILVNKFPDGDLDDTSDSESFFTEV</sequence>
<keyword evidence="1" id="KW-0472">Membrane</keyword>
<dbReference type="AlphaFoldDB" id="A0A2T2NEP2"/>
<feature type="transmembrane region" description="Helical" evidence="1">
    <location>
        <begin position="191"/>
        <end position="212"/>
    </location>
</feature>
<evidence type="ECO:0000256" key="1">
    <source>
        <dbReference type="SAM" id="Phobius"/>
    </source>
</evidence>
<feature type="transmembrane region" description="Helical" evidence="1">
    <location>
        <begin position="137"/>
        <end position="158"/>
    </location>
</feature>
<keyword evidence="1" id="KW-1133">Transmembrane helix</keyword>
<dbReference type="PANTHER" id="PTHR28092:SF1">
    <property type="entry name" value="FACTOR-INDUCED GENE 1 PROTEIN"/>
    <property type="match status" value="1"/>
</dbReference>
<dbReference type="GO" id="GO:0016020">
    <property type="term" value="C:membrane"/>
    <property type="evidence" value="ECO:0007669"/>
    <property type="project" value="InterPro"/>
</dbReference>
<proteinExistence type="predicted"/>
<dbReference type="PANTHER" id="PTHR28092">
    <property type="entry name" value="FACTOR-INDUCED GENE 1 PROTEIN"/>
    <property type="match status" value="1"/>
</dbReference>
<dbReference type="Proteomes" id="UP000240883">
    <property type="component" value="Unassembled WGS sequence"/>
</dbReference>
<evidence type="ECO:0000313" key="2">
    <source>
        <dbReference type="EMBL" id="PSN63716.1"/>
    </source>
</evidence>
<dbReference type="OrthoDB" id="3550957at2759"/>